<reference evidence="1" key="1">
    <citation type="journal article" date="2014" name="Front. Microbiol.">
        <title>High frequency of phylogenetically diverse reductive dehalogenase-homologous genes in deep subseafloor sedimentary metagenomes.</title>
        <authorList>
            <person name="Kawai M."/>
            <person name="Futagami T."/>
            <person name="Toyoda A."/>
            <person name="Takaki Y."/>
            <person name="Nishi S."/>
            <person name="Hori S."/>
            <person name="Arai W."/>
            <person name="Tsubouchi T."/>
            <person name="Morono Y."/>
            <person name="Uchiyama I."/>
            <person name="Ito T."/>
            <person name="Fujiyama A."/>
            <person name="Inagaki F."/>
            <person name="Takami H."/>
        </authorList>
    </citation>
    <scope>NUCLEOTIDE SEQUENCE</scope>
    <source>
        <strain evidence="1">Expedition CK06-06</strain>
    </source>
</reference>
<dbReference type="AlphaFoldDB" id="X1S0H2"/>
<sequence length="185" mass="21685">MSDKDLCINNIEKMLKRSQTKIIFPLITLGVIKEYHDKKKSSFSDTDIRKCYEETIKYMVGYLNHDLHIGGKYYDAYPSRNLPKYGVLRVSGNKQYELLSPYKTSAEMLITWIPERIRRHINERLGLIPNLGDQGYRAKLSANNLEFISTIREYTNTNPTNFEIFSFAIIKVHLEKFACKVYRDT</sequence>
<comment type="caution">
    <text evidence="1">The sequence shown here is derived from an EMBL/GenBank/DDBJ whole genome shotgun (WGS) entry which is preliminary data.</text>
</comment>
<name>X1S0H2_9ZZZZ</name>
<evidence type="ECO:0000313" key="1">
    <source>
        <dbReference type="EMBL" id="GAI86487.1"/>
    </source>
</evidence>
<gene>
    <name evidence="1" type="ORF">S12H4_19893</name>
</gene>
<proteinExistence type="predicted"/>
<feature type="non-terminal residue" evidence="1">
    <location>
        <position position="185"/>
    </location>
</feature>
<dbReference type="EMBL" id="BARW01010006">
    <property type="protein sequence ID" value="GAI86487.1"/>
    <property type="molecule type" value="Genomic_DNA"/>
</dbReference>
<accession>X1S0H2</accession>
<organism evidence="1">
    <name type="scientific">marine sediment metagenome</name>
    <dbReference type="NCBI Taxonomy" id="412755"/>
    <lineage>
        <taxon>unclassified sequences</taxon>
        <taxon>metagenomes</taxon>
        <taxon>ecological metagenomes</taxon>
    </lineage>
</organism>
<protein>
    <submittedName>
        <fullName evidence="1">Uncharacterized protein</fullName>
    </submittedName>
</protein>